<reference evidence="4" key="1">
    <citation type="submission" date="2019-12" db="EMBL/GenBank/DDBJ databases">
        <title>Novel species isolated from a subtropical stream in China.</title>
        <authorList>
            <person name="Lu H."/>
        </authorList>
    </citation>
    <scope>NUCLEOTIDE SEQUENCE [LARGE SCALE GENOMIC DNA]</scope>
    <source>
        <strain evidence="4">FT93W</strain>
    </source>
</reference>
<dbReference type="SUPFAM" id="SSF52540">
    <property type="entry name" value="P-loop containing nucleoside triphosphate hydrolases"/>
    <property type="match status" value="2"/>
</dbReference>
<dbReference type="InterPro" id="IPR050534">
    <property type="entry name" value="Coronavir_polyprotein_1ab"/>
</dbReference>
<dbReference type="Gene3D" id="2.30.30.940">
    <property type="match status" value="1"/>
</dbReference>
<keyword evidence="2" id="KW-0067">ATP-binding</keyword>
<evidence type="ECO:0000259" key="3">
    <source>
        <dbReference type="Pfam" id="PF13538"/>
    </source>
</evidence>
<dbReference type="Pfam" id="PF13604">
    <property type="entry name" value="AAA_30"/>
    <property type="match status" value="1"/>
</dbReference>
<sequence>MSENFKDIVVVERVISQLEGGCIFSGLRPDGTSIRVKYHGRELQPLPDDAFLVEGQLSTYRDRFGRHVAQVNSKVIQRTVHQGALLGPWLSRLPNIGPTRAGRLIGAFGQELPGVLTNILRINDVAQVIQPDKPALAMRIAAQVYAGMASNSASLRTKAQEVEFLTFLEKLGVRELRTANKLWQFLGGPDAMERLARNPYLAASLMDWKIADRIGQRLLRHADPGIDLINHPHRLIGAVNSVWRDVLANGDTAATEDSFMAMLAGKAVPPDLALNVARQAGLLRTTGTLLRAPGAAWLEDEVSRMLLAIEETSAKETLLEADALEGLILLAEAEVGLTLTVEQRVAVAKLLRLGVGVLQGGAGVGKTTVMKVLATAWESLGGNVVMGALAGKAALTLSRGASSPGKPRIAYTIARLIGFLERKAADKTDSAIANADNIQFTNRTLLIIDEAGMMDTPSLHKLLSLLPAGARILIAGDEGQLPPVGIGKVFHDLVHEGSRVAKLTKVLRQAEGSNIPVLSQGIRAGETPALDDWEGETSGVYLVPTVDLAKVQRWWRNKAELMVIAAKKASVADINETESNVRRDSTTATRRLGPLATVAVNDPVVMTANRYQHGLFNGLLGVVTSIEGDHIEVLWDGEKVPRELPAEAEGDIELAYAITCHKAQGSSSEIVVVLLETSVLVTREWLYTAITRARELVLLVGDQASLKSAVSRLNARLTGFTLPALPSS</sequence>
<evidence type="ECO:0000313" key="5">
    <source>
        <dbReference type="Proteomes" id="UP000444316"/>
    </source>
</evidence>
<comment type="caution">
    <text evidence="4">The sequence shown here is derived from an EMBL/GenBank/DDBJ whole genome shotgun (WGS) entry which is preliminary data.</text>
</comment>
<dbReference type="Proteomes" id="UP000444316">
    <property type="component" value="Unassembled WGS sequence"/>
</dbReference>
<keyword evidence="1" id="KW-0547">Nucleotide-binding</keyword>
<evidence type="ECO:0000256" key="2">
    <source>
        <dbReference type="ARBA" id="ARBA00022840"/>
    </source>
</evidence>
<proteinExistence type="predicted"/>
<dbReference type="PANTHER" id="PTHR43788:SF6">
    <property type="entry name" value="DNA HELICASE B"/>
    <property type="match status" value="1"/>
</dbReference>
<dbReference type="PANTHER" id="PTHR43788">
    <property type="entry name" value="DNA2/NAM7 HELICASE FAMILY MEMBER"/>
    <property type="match status" value="1"/>
</dbReference>
<dbReference type="InterPro" id="IPR027417">
    <property type="entry name" value="P-loop_NTPase"/>
</dbReference>
<dbReference type="CDD" id="cd17933">
    <property type="entry name" value="DEXSc_RecD-like"/>
    <property type="match status" value="1"/>
</dbReference>
<feature type="domain" description="UvrD-like helicase C-terminal" evidence="3">
    <location>
        <begin position="654"/>
        <end position="700"/>
    </location>
</feature>
<dbReference type="RefSeq" id="WP_161036260.1">
    <property type="nucleotide sequence ID" value="NZ_WWCL01000004.1"/>
</dbReference>
<dbReference type="AlphaFoldDB" id="A0A845I645"/>
<dbReference type="EMBL" id="WWCL01000004">
    <property type="protein sequence ID" value="MYN46768.1"/>
    <property type="molecule type" value="Genomic_DNA"/>
</dbReference>
<name>A0A845I645_9BURK</name>
<keyword evidence="5" id="KW-1185">Reference proteome</keyword>
<dbReference type="GO" id="GO:0003678">
    <property type="term" value="F:DNA helicase activity"/>
    <property type="evidence" value="ECO:0007669"/>
    <property type="project" value="UniProtKB-ARBA"/>
</dbReference>
<dbReference type="GO" id="GO:0005524">
    <property type="term" value="F:ATP binding"/>
    <property type="evidence" value="ECO:0007669"/>
    <property type="project" value="UniProtKB-KW"/>
</dbReference>
<dbReference type="Pfam" id="PF13538">
    <property type="entry name" value="UvrD_C_2"/>
    <property type="match status" value="1"/>
</dbReference>
<dbReference type="Gene3D" id="3.40.50.300">
    <property type="entry name" value="P-loop containing nucleotide triphosphate hydrolases"/>
    <property type="match status" value="2"/>
</dbReference>
<evidence type="ECO:0000313" key="4">
    <source>
        <dbReference type="EMBL" id="MYN46768.1"/>
    </source>
</evidence>
<dbReference type="CDD" id="cd18809">
    <property type="entry name" value="SF1_C_RecD"/>
    <property type="match status" value="1"/>
</dbReference>
<dbReference type="InterPro" id="IPR027785">
    <property type="entry name" value="UvrD-like_helicase_C"/>
</dbReference>
<protein>
    <submittedName>
        <fullName evidence="4">AAA family ATPase</fullName>
    </submittedName>
</protein>
<accession>A0A845I645</accession>
<organism evidence="4 5">
    <name type="scientific">Duganella fentianensis</name>
    <dbReference type="NCBI Taxonomy" id="2692177"/>
    <lineage>
        <taxon>Bacteria</taxon>
        <taxon>Pseudomonadati</taxon>
        <taxon>Pseudomonadota</taxon>
        <taxon>Betaproteobacteria</taxon>
        <taxon>Burkholderiales</taxon>
        <taxon>Oxalobacteraceae</taxon>
        <taxon>Telluria group</taxon>
        <taxon>Duganella</taxon>
    </lineage>
</organism>
<gene>
    <name evidence="4" type="ORF">GTP23_17130</name>
</gene>
<evidence type="ECO:0000256" key="1">
    <source>
        <dbReference type="ARBA" id="ARBA00022741"/>
    </source>
</evidence>